<comment type="caution">
    <text evidence="2">The sequence shown here is derived from an EMBL/GenBank/DDBJ whole genome shotgun (WGS) entry which is preliminary data.</text>
</comment>
<feature type="transmembrane region" description="Helical" evidence="1">
    <location>
        <begin position="50"/>
        <end position="70"/>
    </location>
</feature>
<accession>A0ABW0TV84</accession>
<proteinExistence type="predicted"/>
<evidence type="ECO:0000313" key="3">
    <source>
        <dbReference type="Proteomes" id="UP001596071"/>
    </source>
</evidence>
<evidence type="ECO:0000313" key="2">
    <source>
        <dbReference type="EMBL" id="MFC5602642.1"/>
    </source>
</evidence>
<keyword evidence="3" id="KW-1185">Reference proteome</keyword>
<protein>
    <submittedName>
        <fullName evidence="2">Uncharacterized protein</fullName>
    </submittedName>
</protein>
<evidence type="ECO:0000256" key="1">
    <source>
        <dbReference type="SAM" id="Phobius"/>
    </source>
</evidence>
<sequence>MSLRSGIFTYILTILLLLSLQPSELLIFPFTTGLLGLGLGWTLRKLNKRLHVVLTNALLLCIGICIPLYALGFPVFGPTVSSSFNPITLLLILAFTLLYSWIWTALSLYILRKIKPILQAVPV</sequence>
<dbReference type="Proteomes" id="UP001596071">
    <property type="component" value="Unassembled WGS sequence"/>
</dbReference>
<feature type="transmembrane region" description="Helical" evidence="1">
    <location>
        <begin position="90"/>
        <end position="111"/>
    </location>
</feature>
<name>A0ABW0TV84_9BACL</name>
<feature type="transmembrane region" description="Helical" evidence="1">
    <location>
        <begin position="25"/>
        <end position="43"/>
    </location>
</feature>
<reference evidence="3" key="1">
    <citation type="journal article" date="2019" name="Int. J. Syst. Evol. Microbiol.">
        <title>The Global Catalogue of Microorganisms (GCM) 10K type strain sequencing project: providing services to taxonomists for standard genome sequencing and annotation.</title>
        <authorList>
            <consortium name="The Broad Institute Genomics Platform"/>
            <consortium name="The Broad Institute Genome Sequencing Center for Infectious Disease"/>
            <person name="Wu L."/>
            <person name="Ma J."/>
        </authorList>
    </citation>
    <scope>NUCLEOTIDE SEQUENCE [LARGE SCALE GENOMIC DNA]</scope>
    <source>
        <strain evidence="3">KACC 11299</strain>
    </source>
</reference>
<gene>
    <name evidence="2" type="ORF">ACFPTP_05375</name>
</gene>
<keyword evidence="1" id="KW-1133">Transmembrane helix</keyword>
<keyword evidence="1" id="KW-0812">Transmembrane</keyword>
<keyword evidence="1" id="KW-0472">Membrane</keyword>
<dbReference type="RefSeq" id="WP_381442806.1">
    <property type="nucleotide sequence ID" value="NZ_JBHSNP010000010.1"/>
</dbReference>
<organism evidence="2 3">
    <name type="scientific">Sporosarcina koreensis</name>
    <dbReference type="NCBI Taxonomy" id="334735"/>
    <lineage>
        <taxon>Bacteria</taxon>
        <taxon>Bacillati</taxon>
        <taxon>Bacillota</taxon>
        <taxon>Bacilli</taxon>
        <taxon>Bacillales</taxon>
        <taxon>Caryophanaceae</taxon>
        <taxon>Sporosarcina</taxon>
    </lineage>
</organism>
<dbReference type="EMBL" id="JBHSNP010000010">
    <property type="protein sequence ID" value="MFC5602642.1"/>
    <property type="molecule type" value="Genomic_DNA"/>
</dbReference>